<feature type="region of interest" description="Disordered" evidence="1">
    <location>
        <begin position="1"/>
        <end position="43"/>
    </location>
</feature>
<protein>
    <submittedName>
        <fullName evidence="3">Uncharacterized protein</fullName>
    </submittedName>
</protein>
<proteinExistence type="predicted"/>
<evidence type="ECO:0000256" key="1">
    <source>
        <dbReference type="SAM" id="MobiDB-lite"/>
    </source>
</evidence>
<dbReference type="Proteomes" id="UP000887565">
    <property type="component" value="Unplaced"/>
</dbReference>
<organism evidence="2 3">
    <name type="scientific">Romanomermis culicivorax</name>
    <name type="common">Nematode worm</name>
    <dbReference type="NCBI Taxonomy" id="13658"/>
    <lineage>
        <taxon>Eukaryota</taxon>
        <taxon>Metazoa</taxon>
        <taxon>Ecdysozoa</taxon>
        <taxon>Nematoda</taxon>
        <taxon>Enoplea</taxon>
        <taxon>Dorylaimia</taxon>
        <taxon>Mermithida</taxon>
        <taxon>Mermithoidea</taxon>
        <taxon>Mermithidae</taxon>
        <taxon>Romanomermis</taxon>
    </lineage>
</organism>
<sequence>MGTAHLGIVNMSIPHPSFETNNNGKEYRQKPGQAPPAPIDLPYRKHSVDVERVADSVQPDTYKSKCPPPRLPDLCNDIADSTAAGNNGLFSPTRQRFMQSPNSEPQKKAGAVHSLPEKIKGDAVNSVRSPTIANVAAADTEGPSGTFADALRFCISYSLLLF</sequence>
<dbReference type="AlphaFoldDB" id="A0A915I887"/>
<reference evidence="3" key="1">
    <citation type="submission" date="2022-11" db="UniProtKB">
        <authorList>
            <consortium name="WormBaseParasite"/>
        </authorList>
    </citation>
    <scope>IDENTIFICATION</scope>
</reference>
<name>A0A915I887_ROMCU</name>
<evidence type="ECO:0000313" key="2">
    <source>
        <dbReference type="Proteomes" id="UP000887565"/>
    </source>
</evidence>
<dbReference type="WBParaSite" id="nRc.2.0.1.t09967-RA">
    <property type="protein sequence ID" value="nRc.2.0.1.t09967-RA"/>
    <property type="gene ID" value="nRc.2.0.1.g09967"/>
</dbReference>
<accession>A0A915I887</accession>
<feature type="region of interest" description="Disordered" evidence="1">
    <location>
        <begin position="85"/>
        <end position="113"/>
    </location>
</feature>
<feature type="compositionally biased region" description="Polar residues" evidence="1">
    <location>
        <begin position="85"/>
        <end position="104"/>
    </location>
</feature>
<keyword evidence="2" id="KW-1185">Reference proteome</keyword>
<evidence type="ECO:0000313" key="3">
    <source>
        <dbReference type="WBParaSite" id="nRc.2.0.1.t09967-RA"/>
    </source>
</evidence>